<evidence type="ECO:0000256" key="3">
    <source>
        <dbReference type="ARBA" id="ARBA00022679"/>
    </source>
</evidence>
<dbReference type="InterPro" id="IPR050235">
    <property type="entry name" value="CK1_Ser-Thr_kinase"/>
</dbReference>
<accession>A0ABR1DFB1</accession>
<feature type="compositionally biased region" description="Polar residues" evidence="9">
    <location>
        <begin position="324"/>
        <end position="334"/>
    </location>
</feature>
<organism evidence="11 12">
    <name type="scientific">Necator americanus</name>
    <name type="common">Human hookworm</name>
    <dbReference type="NCBI Taxonomy" id="51031"/>
    <lineage>
        <taxon>Eukaryota</taxon>
        <taxon>Metazoa</taxon>
        <taxon>Ecdysozoa</taxon>
        <taxon>Nematoda</taxon>
        <taxon>Chromadorea</taxon>
        <taxon>Rhabditida</taxon>
        <taxon>Rhabditina</taxon>
        <taxon>Rhabditomorpha</taxon>
        <taxon>Strongyloidea</taxon>
        <taxon>Ancylostomatidae</taxon>
        <taxon>Bunostominae</taxon>
        <taxon>Necator</taxon>
    </lineage>
</organism>
<keyword evidence="12" id="KW-1185">Reference proteome</keyword>
<evidence type="ECO:0000256" key="2">
    <source>
        <dbReference type="ARBA" id="ARBA00022527"/>
    </source>
</evidence>
<evidence type="ECO:0000256" key="6">
    <source>
        <dbReference type="ARBA" id="ARBA00022840"/>
    </source>
</evidence>
<comment type="caution">
    <text evidence="11">The sequence shown here is derived from an EMBL/GenBank/DDBJ whole genome shotgun (WGS) entry which is preliminary data.</text>
</comment>
<feature type="region of interest" description="Disordered" evidence="9">
    <location>
        <begin position="316"/>
        <end position="403"/>
    </location>
</feature>
<dbReference type="PROSITE" id="PS50011">
    <property type="entry name" value="PROTEIN_KINASE_DOM"/>
    <property type="match status" value="1"/>
</dbReference>
<name>A0ABR1DFB1_NECAM</name>
<dbReference type="PROSITE" id="PS00108">
    <property type="entry name" value="PROTEIN_KINASE_ST"/>
    <property type="match status" value="1"/>
</dbReference>
<evidence type="ECO:0000256" key="1">
    <source>
        <dbReference type="ARBA" id="ARBA00012513"/>
    </source>
</evidence>
<keyword evidence="4 7" id="KW-0547">Nucleotide-binding</keyword>
<evidence type="ECO:0000256" key="5">
    <source>
        <dbReference type="ARBA" id="ARBA00022777"/>
    </source>
</evidence>
<dbReference type="SUPFAM" id="SSF56112">
    <property type="entry name" value="Protein kinase-like (PK-like)"/>
    <property type="match status" value="1"/>
</dbReference>
<evidence type="ECO:0000313" key="11">
    <source>
        <dbReference type="EMBL" id="KAK6748136.1"/>
    </source>
</evidence>
<feature type="domain" description="Protein kinase" evidence="10">
    <location>
        <begin position="37"/>
        <end position="318"/>
    </location>
</feature>
<dbReference type="InterPro" id="IPR047916">
    <property type="entry name" value="TTBK_Asator-like_STKc"/>
</dbReference>
<dbReference type="PROSITE" id="PS00107">
    <property type="entry name" value="PROTEIN_KINASE_ATP"/>
    <property type="match status" value="1"/>
</dbReference>
<dbReference type="SMART" id="SM00220">
    <property type="entry name" value="S_TKc"/>
    <property type="match status" value="1"/>
</dbReference>
<evidence type="ECO:0000256" key="9">
    <source>
        <dbReference type="SAM" id="MobiDB-lite"/>
    </source>
</evidence>
<dbReference type="Pfam" id="PF00069">
    <property type="entry name" value="Pkinase"/>
    <property type="match status" value="1"/>
</dbReference>
<evidence type="ECO:0000256" key="7">
    <source>
        <dbReference type="PROSITE-ProRule" id="PRU10141"/>
    </source>
</evidence>
<keyword evidence="2 8" id="KW-0723">Serine/threonine-protein kinase</keyword>
<keyword evidence="5" id="KW-0418">Kinase</keyword>
<dbReference type="Proteomes" id="UP001303046">
    <property type="component" value="Unassembled WGS sequence"/>
</dbReference>
<dbReference type="PANTHER" id="PTHR11909">
    <property type="entry name" value="CASEIN KINASE-RELATED"/>
    <property type="match status" value="1"/>
</dbReference>
<comment type="similarity">
    <text evidence="8">Belongs to the protein kinase superfamily.</text>
</comment>
<protein>
    <recommendedName>
        <fullName evidence="1">non-specific serine/threonine protein kinase</fullName>
        <ecNumber evidence="1">2.7.11.1</ecNumber>
    </recommendedName>
</protein>
<dbReference type="EC" id="2.7.11.1" evidence="1"/>
<dbReference type="InterPro" id="IPR011009">
    <property type="entry name" value="Kinase-like_dom_sf"/>
</dbReference>
<dbReference type="Gene3D" id="1.10.510.10">
    <property type="entry name" value="Transferase(Phosphotransferase) domain 1"/>
    <property type="match status" value="1"/>
</dbReference>
<gene>
    <name evidence="11" type="primary">Necator_chrIV.g14310</name>
    <name evidence="11" type="ORF">RB195_001016</name>
</gene>
<dbReference type="InterPro" id="IPR000719">
    <property type="entry name" value="Prot_kinase_dom"/>
</dbReference>
<keyword evidence="3" id="KW-0808">Transferase</keyword>
<reference evidence="11 12" key="1">
    <citation type="submission" date="2023-08" db="EMBL/GenBank/DDBJ databases">
        <title>A Necator americanus chromosomal reference genome.</title>
        <authorList>
            <person name="Ilik V."/>
            <person name="Petrzelkova K.J."/>
            <person name="Pardy F."/>
            <person name="Fuh T."/>
            <person name="Niatou-Singa F.S."/>
            <person name="Gouil Q."/>
            <person name="Baker L."/>
            <person name="Ritchie M.E."/>
            <person name="Jex A.R."/>
            <person name="Gazzola D."/>
            <person name="Li H."/>
            <person name="Toshio Fujiwara R."/>
            <person name="Zhan B."/>
            <person name="Aroian R.V."/>
            <person name="Pafco B."/>
            <person name="Schwarz E.M."/>
        </authorList>
    </citation>
    <scope>NUCLEOTIDE SEQUENCE [LARGE SCALE GENOMIC DNA]</scope>
    <source>
        <strain evidence="11 12">Aroian</strain>
        <tissue evidence="11">Whole animal</tissue>
    </source>
</reference>
<proteinExistence type="inferred from homology"/>
<evidence type="ECO:0000259" key="10">
    <source>
        <dbReference type="PROSITE" id="PS50011"/>
    </source>
</evidence>
<evidence type="ECO:0000256" key="8">
    <source>
        <dbReference type="RuleBase" id="RU000304"/>
    </source>
</evidence>
<dbReference type="InterPro" id="IPR017441">
    <property type="entry name" value="Protein_kinase_ATP_BS"/>
</dbReference>
<evidence type="ECO:0000313" key="12">
    <source>
        <dbReference type="Proteomes" id="UP001303046"/>
    </source>
</evidence>
<dbReference type="InterPro" id="IPR008271">
    <property type="entry name" value="Ser/Thr_kinase_AS"/>
</dbReference>
<dbReference type="CDD" id="cd14017">
    <property type="entry name" value="STKc_TTBK"/>
    <property type="match status" value="1"/>
</dbReference>
<sequence length="403" mass="45041">MQRITILMWCGNHIESPEFATVPGLQTLQINDIIANWKIEQKIGEGGFGAVYKVSDTTSSTHASYALKTERVNAPTKVLKMEVVVLRALKKARATHCCDILDSGRALGYNFIIMTLVGASLMDLRKNNKLKENSFTMGCAISVGIQCLEAIQELHNVGYLHRDLKPANFCICVDDVRRIYLLDFGMCRRYVDSDNAVRRPRWASGFRGTQRYAAISCHISREMARKDDLESWLYQQIELTSGELPWKSLEDTVAICNAKEKSRTSGIKELFAGCPKEYIHMMFYIDSLRYYDKPNYAILRGLLRDALDSNALSEHPYDWEPCATSRTATPQIPETNPKAAETNPKATEANPKAAETNPKPSETNPKAAETNPKASETNPKVAETNPKGTETNPKAAETNPKAQ</sequence>
<keyword evidence="6 7" id="KW-0067">ATP-binding</keyword>
<feature type="binding site" evidence="7">
    <location>
        <position position="68"/>
    </location>
    <ligand>
        <name>ATP</name>
        <dbReference type="ChEBI" id="CHEBI:30616"/>
    </ligand>
</feature>
<evidence type="ECO:0000256" key="4">
    <source>
        <dbReference type="ARBA" id="ARBA00022741"/>
    </source>
</evidence>
<dbReference type="EMBL" id="JAVFWL010000004">
    <property type="protein sequence ID" value="KAK6748136.1"/>
    <property type="molecule type" value="Genomic_DNA"/>
</dbReference>